<reference evidence="1 2" key="1">
    <citation type="journal article" date="2021" name="ISME Commun">
        <title>Automated analysis of genomic sequences facilitates high-throughput and comprehensive description of bacteria.</title>
        <authorList>
            <person name="Hitch T.C.A."/>
        </authorList>
    </citation>
    <scope>NUCLEOTIDE SEQUENCE [LARGE SCALE GENOMIC DNA]</scope>
    <source>
        <strain evidence="1 2">Sanger_109</strain>
    </source>
</reference>
<name>A0ABT2TJB8_9FIRM</name>
<gene>
    <name evidence="1" type="ORF">OCV88_08170</name>
</gene>
<protein>
    <recommendedName>
        <fullName evidence="3">TetR/AcrR family transcriptional regulator</fullName>
    </recommendedName>
</protein>
<evidence type="ECO:0000313" key="1">
    <source>
        <dbReference type="EMBL" id="MCU6762310.1"/>
    </source>
</evidence>
<sequence>MPLDRKKQKGFYTREAIKREYAELCCKLKTHHVPVKELCSSIPISRNTFYMYFADIASVADEIEEELINGFLTIYDEFSETDFSSYQRGEVLPIFMDTLLFIKLNNMYFRAFAGKIPDYYFIESWKKIIIGHFKERWKRQNVHYENEDLVLETTAMSAIAAYSYWLENEDKINLMEMCKFLGGMIFYEQLTLSNRIEK</sequence>
<dbReference type="Proteomes" id="UP001652442">
    <property type="component" value="Unassembled WGS sequence"/>
</dbReference>
<dbReference type="SUPFAM" id="SSF46689">
    <property type="entry name" value="Homeodomain-like"/>
    <property type="match status" value="1"/>
</dbReference>
<dbReference type="Gene3D" id="1.10.357.10">
    <property type="entry name" value="Tetracycline Repressor, domain 2"/>
    <property type="match status" value="1"/>
</dbReference>
<evidence type="ECO:0008006" key="3">
    <source>
        <dbReference type="Google" id="ProtNLM"/>
    </source>
</evidence>
<keyword evidence="2" id="KW-1185">Reference proteome</keyword>
<comment type="caution">
    <text evidence="1">The sequence shown here is derived from an EMBL/GenBank/DDBJ whole genome shotgun (WGS) entry which is preliminary data.</text>
</comment>
<dbReference type="EMBL" id="JAOQJQ010000003">
    <property type="protein sequence ID" value="MCU6762310.1"/>
    <property type="molecule type" value="Genomic_DNA"/>
</dbReference>
<accession>A0ABT2TJB8</accession>
<organism evidence="1 2">
    <name type="scientific">Brotonthovivens ammoniilytica</name>
    <dbReference type="NCBI Taxonomy" id="2981725"/>
    <lineage>
        <taxon>Bacteria</taxon>
        <taxon>Bacillati</taxon>
        <taxon>Bacillota</taxon>
        <taxon>Clostridia</taxon>
        <taxon>Lachnospirales</taxon>
        <taxon>Lachnospiraceae</taxon>
        <taxon>Brotonthovivens</taxon>
    </lineage>
</organism>
<proteinExistence type="predicted"/>
<dbReference type="RefSeq" id="WP_158425025.1">
    <property type="nucleotide sequence ID" value="NZ_JAOQJQ010000003.1"/>
</dbReference>
<evidence type="ECO:0000313" key="2">
    <source>
        <dbReference type="Proteomes" id="UP001652442"/>
    </source>
</evidence>
<dbReference type="InterPro" id="IPR009057">
    <property type="entry name" value="Homeodomain-like_sf"/>
</dbReference>